<feature type="transmembrane region" description="Helical" evidence="6">
    <location>
        <begin position="181"/>
        <end position="201"/>
    </location>
</feature>
<evidence type="ECO:0008006" key="9">
    <source>
        <dbReference type="Google" id="ProtNLM"/>
    </source>
</evidence>
<evidence type="ECO:0000313" key="7">
    <source>
        <dbReference type="EMBL" id="KAK1793350.1"/>
    </source>
</evidence>
<name>A0AAD9DSA1_9TELE</name>
<sequence length="437" mass="48046">MEGLNSAQEQLETPSYTDNLIGTLLAIFGNLLVSISVSVQKQSHVALAGAKGARQCYDTGTWWCGLVLMLAGEGALFAAYAYAPLSVVAPLSAVSVISKYYITIIIIIMQTVTRYRCVTSSILGFLFLREKWKLKEFLKRYIFTFLGCILTMGGMFLFVMFGPNSHEPLNAENLVKHLIGWPFLLYLLLEIITFCLVLYFYKHRHAHYLALILLLVALLGSVTVITVKAMSAMLLLSVQGSLQFTYPIFYVMLVCMVATVVFQASFLTQASHLYDSSLIACVNYVFSTVFAIGAGAIFYLEFNHEDVLHICMFLLGCALCFVGVFLITKNKKKTKAFEPYVTMDMVKGLSPTAAARSRPAGLGYVGGVEGVLGTQPIPRIHHVGCAVQPDYNGSFSYGALVNNDSVTPVNIPVVKQENLAVTPGPGHPYRAEELKKD</sequence>
<dbReference type="InterPro" id="IPR008521">
    <property type="entry name" value="Mg_trans_NIPA"/>
</dbReference>
<dbReference type="Proteomes" id="UP001239994">
    <property type="component" value="Unassembled WGS sequence"/>
</dbReference>
<comment type="similarity">
    <text evidence="2">Belongs to the NIPA family.</text>
</comment>
<feature type="transmembrane region" description="Helical" evidence="6">
    <location>
        <begin position="60"/>
        <end position="80"/>
    </location>
</feature>
<feature type="transmembrane region" description="Helical" evidence="6">
    <location>
        <begin position="208"/>
        <end position="236"/>
    </location>
</feature>
<dbReference type="PANTHER" id="PTHR12570:SF14">
    <property type="entry name" value="NIPA-LIKE PROTEIN 3"/>
    <property type="match status" value="1"/>
</dbReference>
<feature type="transmembrane region" description="Helical" evidence="6">
    <location>
        <begin position="248"/>
        <end position="266"/>
    </location>
</feature>
<accession>A0AAD9DSA1</accession>
<evidence type="ECO:0000256" key="4">
    <source>
        <dbReference type="ARBA" id="ARBA00022989"/>
    </source>
</evidence>
<keyword evidence="4 6" id="KW-1133">Transmembrane helix</keyword>
<dbReference type="GO" id="GO:0016020">
    <property type="term" value="C:membrane"/>
    <property type="evidence" value="ECO:0007669"/>
    <property type="project" value="UniProtKB-SubCell"/>
</dbReference>
<comment type="subcellular location">
    <subcellularLocation>
        <location evidence="1">Membrane</location>
        <topology evidence="1">Multi-pass membrane protein</topology>
    </subcellularLocation>
</comment>
<reference evidence="7" key="1">
    <citation type="submission" date="2023-03" db="EMBL/GenBank/DDBJ databases">
        <title>Electrophorus voltai genome.</title>
        <authorList>
            <person name="Bian C."/>
        </authorList>
    </citation>
    <scope>NUCLEOTIDE SEQUENCE</scope>
    <source>
        <strain evidence="7">CB-2022</strain>
        <tissue evidence="7">Muscle</tissue>
    </source>
</reference>
<gene>
    <name evidence="7" type="ORF">P4O66_011420</name>
</gene>
<feature type="transmembrane region" description="Helical" evidence="6">
    <location>
        <begin position="20"/>
        <end position="39"/>
    </location>
</feature>
<evidence type="ECO:0000256" key="6">
    <source>
        <dbReference type="SAM" id="Phobius"/>
    </source>
</evidence>
<evidence type="ECO:0000256" key="3">
    <source>
        <dbReference type="ARBA" id="ARBA00022692"/>
    </source>
</evidence>
<evidence type="ECO:0000256" key="5">
    <source>
        <dbReference type="ARBA" id="ARBA00023136"/>
    </source>
</evidence>
<keyword evidence="8" id="KW-1185">Reference proteome</keyword>
<evidence type="ECO:0000256" key="2">
    <source>
        <dbReference type="ARBA" id="ARBA00007230"/>
    </source>
</evidence>
<dbReference type="Pfam" id="PF05653">
    <property type="entry name" value="Mg_trans_NIPA"/>
    <property type="match status" value="2"/>
</dbReference>
<evidence type="ECO:0000256" key="1">
    <source>
        <dbReference type="ARBA" id="ARBA00004141"/>
    </source>
</evidence>
<keyword evidence="3 6" id="KW-0812">Transmembrane</keyword>
<proteinExistence type="inferred from homology"/>
<dbReference type="GO" id="GO:0015095">
    <property type="term" value="F:magnesium ion transmembrane transporter activity"/>
    <property type="evidence" value="ECO:0007669"/>
    <property type="project" value="InterPro"/>
</dbReference>
<evidence type="ECO:0000313" key="8">
    <source>
        <dbReference type="Proteomes" id="UP001239994"/>
    </source>
</evidence>
<feature type="transmembrane region" description="Helical" evidence="6">
    <location>
        <begin position="278"/>
        <end position="300"/>
    </location>
</feature>
<dbReference type="PANTHER" id="PTHR12570">
    <property type="match status" value="1"/>
</dbReference>
<keyword evidence="5 6" id="KW-0472">Membrane</keyword>
<dbReference type="EMBL" id="JAROKS010000018">
    <property type="protein sequence ID" value="KAK1793350.1"/>
    <property type="molecule type" value="Genomic_DNA"/>
</dbReference>
<comment type="caution">
    <text evidence="7">The sequence shown here is derived from an EMBL/GenBank/DDBJ whole genome shotgun (WGS) entry which is preliminary data.</text>
</comment>
<protein>
    <recommendedName>
        <fullName evidence="9">NIPA like domain containing 3</fullName>
    </recommendedName>
</protein>
<dbReference type="AlphaFoldDB" id="A0AAD9DSA1"/>
<organism evidence="7 8">
    <name type="scientific">Electrophorus voltai</name>
    <dbReference type="NCBI Taxonomy" id="2609070"/>
    <lineage>
        <taxon>Eukaryota</taxon>
        <taxon>Metazoa</taxon>
        <taxon>Chordata</taxon>
        <taxon>Craniata</taxon>
        <taxon>Vertebrata</taxon>
        <taxon>Euteleostomi</taxon>
        <taxon>Actinopterygii</taxon>
        <taxon>Neopterygii</taxon>
        <taxon>Teleostei</taxon>
        <taxon>Ostariophysi</taxon>
        <taxon>Gymnotiformes</taxon>
        <taxon>Gymnotoidei</taxon>
        <taxon>Gymnotidae</taxon>
        <taxon>Electrophorus</taxon>
    </lineage>
</organism>
<feature type="transmembrane region" description="Helical" evidence="6">
    <location>
        <begin position="306"/>
        <end position="327"/>
    </location>
</feature>
<feature type="transmembrane region" description="Helical" evidence="6">
    <location>
        <begin position="140"/>
        <end position="161"/>
    </location>
</feature>